<dbReference type="SUPFAM" id="SSF53067">
    <property type="entry name" value="Actin-like ATPase domain"/>
    <property type="match status" value="1"/>
</dbReference>
<proteinExistence type="inferred from homology"/>
<dbReference type="KEGG" id="sphi:TS85_16120"/>
<keyword evidence="3" id="KW-1185">Reference proteome</keyword>
<sequence>MTLERDGDGRFLLRVPPGDPDADVVGAVLALRDGDDSLLDALPLAGLLDCNALSELDMRDALGAPTAVAVTVEPPGLRHGSGAAALARQHFHQPPPLLSVLDPLLADAMEIRGDAAWVRLRLRNDGGALWIDHAQLAPPRVTRERTVMFAGGRQSAAATQAAQFVPARATVTVEARATQTHHAEWLQLNGFHPAALELGGRNGAIDSVPCRVGRVSPPDLTLEFARPLKGMAGRRSRIGMALRNAGSTTLRIKALRARPTRHAEWMELPVPRGWADPLPPGPTAMAGELRIWLTDTGVATGVALSPGPLTLEVEVVASAEGTPVRRSFSANVTVVAEEPFRGRICVDVGTTETAASAGDYGVEVRRELKLVPAVIELRTIGLASAASASSTGAPFLATALVLDRAGCWHVGDDADAVLAAGDALCFDDFKWVSRDEQDYPLASREAILEAWHRTGAVRAEDVDPRLLQRVFLSQVRLLIEEHPVVCAKIGPRTELRATRPVHFSDSSVRALTAAFEAAGFPEPKSSVRASGGTAGLRRDFVRESWPPVLFVIEKSNSVFRGLPGASADRVDAEPYTLSARFAGSGEPVHVLIYDVGGGSADLSLIRVDSVEFGKEIVEVASDISRDFAGRPFARMIADVLREEIQRDTRQTPQEDHRFSAWIRAFQYDDGLLYPILPQLVREFERDAPTRAAVEQRLRQAFGEAELAVKTRIPPAVGLAKGGEYPLDLTAIGVIAAALVCRMYAEHRSAIRAKTEEMLAREPGGPVAHPVVILSGRGAAFPLAEALLRSRWDDLSEPAVQILAPPDSKSITSWGGLRLSDLAESKSGIHFRSAPPRYAVRVTAEHSVEMLVPDLAGPTCAYLKADRLPAEVWEDPLEIYTGPSAWEDHDYVPGEPRLIEGVDWREQWLVVRDDGEGGVVASVVRATSAEGALGLPAQGGGE</sequence>
<dbReference type="PROSITE" id="PS00329">
    <property type="entry name" value="HSP70_2"/>
    <property type="match status" value="1"/>
</dbReference>
<comment type="similarity">
    <text evidence="1">Belongs to the heat shock protein 70 family.</text>
</comment>
<dbReference type="EMBL" id="CP010836">
    <property type="protein sequence ID" value="AJP72993.1"/>
    <property type="molecule type" value="Genomic_DNA"/>
</dbReference>
<dbReference type="RefSeq" id="WP_044333632.1">
    <property type="nucleotide sequence ID" value="NZ_CP010836.1"/>
</dbReference>
<protein>
    <submittedName>
        <fullName evidence="2">Uncharacterized protein</fullName>
    </submittedName>
</protein>
<dbReference type="AlphaFoldDB" id="A0A7U4JA18"/>
<dbReference type="InterPro" id="IPR018181">
    <property type="entry name" value="Heat_shock_70_CS"/>
</dbReference>
<dbReference type="Gene3D" id="3.30.420.40">
    <property type="match status" value="1"/>
</dbReference>
<dbReference type="Gene3D" id="3.90.640.10">
    <property type="entry name" value="Actin, Chain A, domain 4"/>
    <property type="match status" value="1"/>
</dbReference>
<organism evidence="2 3">
    <name type="scientific">Sphingomonas hengshuiensis</name>
    <dbReference type="NCBI Taxonomy" id="1609977"/>
    <lineage>
        <taxon>Bacteria</taxon>
        <taxon>Pseudomonadati</taxon>
        <taxon>Pseudomonadota</taxon>
        <taxon>Alphaproteobacteria</taxon>
        <taxon>Sphingomonadales</taxon>
        <taxon>Sphingomonadaceae</taxon>
        <taxon>Sphingomonas</taxon>
    </lineage>
</organism>
<reference evidence="2 3" key="2">
    <citation type="submission" date="2015-02" db="EMBL/GenBank/DDBJ databases">
        <title>The complete genome of Sphingomonas hengshuiensis sp. WHSC-8 isolated from soil of Hengshui Lake.</title>
        <authorList>
            <person name="Wei S."/>
            <person name="Guo J."/>
            <person name="Su C."/>
            <person name="Wu R."/>
            <person name="Zhang Z."/>
            <person name="Liang K."/>
            <person name="Li H."/>
            <person name="Wang T."/>
            <person name="Liu H."/>
            <person name="Zhang C."/>
            <person name="Li Z."/>
            <person name="Wang Q."/>
            <person name="Meng J."/>
        </authorList>
    </citation>
    <scope>NUCLEOTIDE SEQUENCE [LARGE SCALE GENOMIC DNA]</scope>
    <source>
        <strain evidence="2 3">WHSC-8</strain>
    </source>
</reference>
<evidence type="ECO:0000313" key="3">
    <source>
        <dbReference type="Proteomes" id="UP000032300"/>
    </source>
</evidence>
<dbReference type="Proteomes" id="UP000032300">
    <property type="component" value="Chromosome"/>
</dbReference>
<accession>A0A7U4JA18</accession>
<reference evidence="2 3" key="1">
    <citation type="journal article" date="2015" name="Int. J. Syst. Evol. Microbiol.">
        <title>Sphingomonas hengshuiensis sp. nov., isolated from lake wetland.</title>
        <authorList>
            <person name="Wei S."/>
            <person name="Wang T."/>
            <person name="Liu H."/>
            <person name="Zhang C."/>
            <person name="Guo J."/>
            <person name="Wang Q."/>
            <person name="Liang K."/>
            <person name="Zhang Z."/>
        </authorList>
    </citation>
    <scope>NUCLEOTIDE SEQUENCE [LARGE SCALE GENOMIC DNA]</scope>
    <source>
        <strain evidence="2 3">WHSC-8</strain>
    </source>
</reference>
<dbReference type="InterPro" id="IPR043129">
    <property type="entry name" value="ATPase_NBD"/>
</dbReference>
<evidence type="ECO:0000256" key="1">
    <source>
        <dbReference type="ARBA" id="ARBA00007381"/>
    </source>
</evidence>
<gene>
    <name evidence="2" type="ORF">TS85_16120</name>
</gene>
<name>A0A7U4JA18_9SPHN</name>
<evidence type="ECO:0000313" key="2">
    <source>
        <dbReference type="EMBL" id="AJP72993.1"/>
    </source>
</evidence>